<dbReference type="PANTHER" id="PTHR42718">
    <property type="entry name" value="MAJOR FACILITATOR SUPERFAMILY MULTIDRUG TRANSPORTER MFSC"/>
    <property type="match status" value="1"/>
</dbReference>
<keyword evidence="10" id="KW-1185">Reference proteome</keyword>
<evidence type="ECO:0000313" key="10">
    <source>
        <dbReference type="Proteomes" id="UP000009134"/>
    </source>
</evidence>
<feature type="transmembrane region" description="Helical" evidence="7">
    <location>
        <begin position="47"/>
        <end position="65"/>
    </location>
</feature>
<geneLocation type="plasmid" evidence="9 10">
    <name>pNL2</name>
</geneLocation>
<dbReference type="GO" id="GO:0022857">
    <property type="term" value="F:transmembrane transporter activity"/>
    <property type="evidence" value="ECO:0007669"/>
    <property type="project" value="InterPro"/>
</dbReference>
<keyword evidence="2" id="KW-0813">Transport</keyword>
<feature type="transmembrane region" description="Helical" evidence="7">
    <location>
        <begin position="139"/>
        <end position="160"/>
    </location>
</feature>
<feature type="transmembrane region" description="Helical" evidence="7">
    <location>
        <begin position="254"/>
        <end position="272"/>
    </location>
</feature>
<keyword evidence="6 7" id="KW-0472">Membrane</keyword>
<evidence type="ECO:0000256" key="3">
    <source>
        <dbReference type="ARBA" id="ARBA00022475"/>
    </source>
</evidence>
<feature type="transmembrane region" description="Helical" evidence="7">
    <location>
        <begin position="370"/>
        <end position="390"/>
    </location>
</feature>
<evidence type="ECO:0000313" key="9">
    <source>
        <dbReference type="EMBL" id="ABP64262.1"/>
    </source>
</evidence>
<keyword evidence="3" id="KW-1003">Cell membrane</keyword>
<organism evidence="9 10">
    <name type="scientific">Novosphingobium aromaticivorans (strain ATCC 700278 / DSM 12444 / CCUG 56034 / CIP 105152 / NBRC 16084 / F199)</name>
    <dbReference type="NCBI Taxonomy" id="279238"/>
    <lineage>
        <taxon>Bacteria</taxon>
        <taxon>Pseudomonadati</taxon>
        <taxon>Pseudomonadota</taxon>
        <taxon>Alphaproteobacteria</taxon>
        <taxon>Sphingomonadales</taxon>
        <taxon>Sphingomonadaceae</taxon>
        <taxon>Novosphingobium</taxon>
    </lineage>
</organism>
<dbReference type="Gene3D" id="1.20.1720.10">
    <property type="entry name" value="Multidrug resistance protein D"/>
    <property type="match status" value="1"/>
</dbReference>
<dbReference type="AlphaFoldDB" id="A4XEA1"/>
<keyword evidence="9" id="KW-0614">Plasmid</keyword>
<gene>
    <name evidence="9" type="ordered locus">Saro_3402</name>
</gene>
<dbReference type="RefSeq" id="WP_011906649.1">
    <property type="nucleotide sequence ID" value="NC_009427.1"/>
</dbReference>
<feature type="transmembrane region" description="Helical" evidence="7">
    <location>
        <begin position="218"/>
        <end position="242"/>
    </location>
</feature>
<dbReference type="InterPro" id="IPR011701">
    <property type="entry name" value="MFS"/>
</dbReference>
<feature type="domain" description="Major facilitator superfamily (MFS) profile" evidence="8">
    <location>
        <begin position="11"/>
        <end position="395"/>
    </location>
</feature>
<dbReference type="eggNOG" id="COG2814">
    <property type="taxonomic scope" value="Bacteria"/>
</dbReference>
<evidence type="ECO:0000256" key="4">
    <source>
        <dbReference type="ARBA" id="ARBA00022692"/>
    </source>
</evidence>
<sequence length="395" mass="39329">MKAAAAPGPATIITLAAIAAMGSMAIHMLVPALPLLAHEMAVGEARAQQAVSVYLAGLAGGQLIAGPLADRLGRRPVMLWGLACYIAGALGAALSPAMPILLAARLLQALGGAAGVVSARVIVGELYGREEAAARQATLMSIVLISPALAPVVGGVIADFAGWRTVFLMLAATGLAGLVSARMILPAHTPAVAATAEGTHLRPPLIHGYARLFRNRRFVLTTVALAASSGSLYMFLGAAPFLLIGKGGLSPSEAGIGLLIVAGAGIVGTRLMRLVQRRGDAVVFGTASAATGAISALLLAALGFHDPFALLAPVTLLGLGAGLTGPAAISEVAYAEAGLAATATSLAGALQMLASSLAMTALGLFAPLDSLRVCLALALSSAVGLTSALLRRGNA</sequence>
<evidence type="ECO:0000256" key="2">
    <source>
        <dbReference type="ARBA" id="ARBA00022448"/>
    </source>
</evidence>
<feature type="transmembrane region" description="Helical" evidence="7">
    <location>
        <begin position="281"/>
        <end position="302"/>
    </location>
</feature>
<keyword evidence="4 7" id="KW-0812">Transmembrane</keyword>
<evidence type="ECO:0000256" key="5">
    <source>
        <dbReference type="ARBA" id="ARBA00022989"/>
    </source>
</evidence>
<evidence type="ECO:0000259" key="8">
    <source>
        <dbReference type="PROSITE" id="PS50850"/>
    </source>
</evidence>
<dbReference type="KEGG" id="nar:Saro_3402"/>
<evidence type="ECO:0000256" key="7">
    <source>
        <dbReference type="SAM" id="Phobius"/>
    </source>
</evidence>
<dbReference type="InterPro" id="IPR020846">
    <property type="entry name" value="MFS_dom"/>
</dbReference>
<dbReference type="HOGENOM" id="CLU_001265_47_1_5"/>
<comment type="subcellular location">
    <subcellularLocation>
        <location evidence="1">Cell membrane</location>
        <topology evidence="1">Multi-pass membrane protein</topology>
    </subcellularLocation>
</comment>
<feature type="transmembrane region" description="Helical" evidence="7">
    <location>
        <begin position="341"/>
        <end position="364"/>
    </location>
</feature>
<feature type="transmembrane region" description="Helical" evidence="7">
    <location>
        <begin position="77"/>
        <end position="94"/>
    </location>
</feature>
<feature type="transmembrane region" description="Helical" evidence="7">
    <location>
        <begin position="308"/>
        <end position="329"/>
    </location>
</feature>
<name>A4XEA1_NOVAD</name>
<dbReference type="InterPro" id="IPR005829">
    <property type="entry name" value="Sugar_transporter_CS"/>
</dbReference>
<accession>A4XEA1</accession>
<keyword evidence="5 7" id="KW-1133">Transmembrane helix</keyword>
<feature type="transmembrane region" description="Helical" evidence="7">
    <location>
        <begin position="106"/>
        <end position="127"/>
    </location>
</feature>
<dbReference type="Pfam" id="PF07690">
    <property type="entry name" value="MFS_1"/>
    <property type="match status" value="1"/>
</dbReference>
<protein>
    <submittedName>
        <fullName evidence="9">Drug resistance transporter, Bcr/CflA subfamily</fullName>
    </submittedName>
</protein>
<dbReference type="InterPro" id="IPR036259">
    <property type="entry name" value="MFS_trans_sf"/>
</dbReference>
<reference evidence="9 10" key="1">
    <citation type="submission" date="2007-04" db="EMBL/GenBank/DDBJ databases">
        <title>Complete sequence of plasmid pNL2 of Novosphingobium aromaticivorans DSM 12444.</title>
        <authorList>
            <consortium name="US DOE Joint Genome Institute"/>
            <person name="Copeland A."/>
            <person name="Lucas S."/>
            <person name="Lapidus A."/>
            <person name="Barry K."/>
            <person name="Detter J.C."/>
            <person name="Glavina del Rio T."/>
            <person name="Hammon N."/>
            <person name="Israni S."/>
            <person name="Dalin E."/>
            <person name="Tice H."/>
            <person name="Pitluck S."/>
            <person name="Chertkov O."/>
            <person name="Han C."/>
            <person name="Thomson S."/>
            <person name="Schmutz J."/>
            <person name="Larimer F."/>
            <person name="Land M."/>
            <person name="Kyrpides N."/>
            <person name="Ivanova N."/>
            <person name="Fredrickson J."/>
            <person name="Romine M.F."/>
            <person name="Richardson P."/>
        </authorList>
    </citation>
    <scope>NUCLEOTIDE SEQUENCE [LARGE SCALE GENOMIC DNA]</scope>
    <source>
        <strain evidence="10">ATCC 700278 / DSM 12444 / CCUG 56034 / CIP 105152 / NBRC 16084 / F199</strain>
        <plasmid evidence="9 10">pNL2</plasmid>
    </source>
</reference>
<feature type="transmembrane region" description="Helical" evidence="7">
    <location>
        <begin position="166"/>
        <end position="185"/>
    </location>
</feature>
<evidence type="ECO:0000256" key="6">
    <source>
        <dbReference type="ARBA" id="ARBA00023136"/>
    </source>
</evidence>
<dbReference type="EMBL" id="CP000677">
    <property type="protein sequence ID" value="ABP64262.1"/>
    <property type="molecule type" value="Genomic_DNA"/>
</dbReference>
<dbReference type="PROSITE" id="PS50850">
    <property type="entry name" value="MFS"/>
    <property type="match status" value="1"/>
</dbReference>
<evidence type="ECO:0000256" key="1">
    <source>
        <dbReference type="ARBA" id="ARBA00004651"/>
    </source>
</evidence>
<dbReference type="Proteomes" id="UP000009134">
    <property type="component" value="Plasmid pNL2"/>
</dbReference>
<dbReference type="PANTHER" id="PTHR42718:SF46">
    <property type="entry name" value="BLR6921 PROTEIN"/>
    <property type="match status" value="1"/>
</dbReference>
<dbReference type="SUPFAM" id="SSF103473">
    <property type="entry name" value="MFS general substrate transporter"/>
    <property type="match status" value="1"/>
</dbReference>
<proteinExistence type="predicted"/>
<dbReference type="PROSITE" id="PS00216">
    <property type="entry name" value="SUGAR_TRANSPORT_1"/>
    <property type="match status" value="1"/>
</dbReference>
<dbReference type="GO" id="GO:0005886">
    <property type="term" value="C:plasma membrane"/>
    <property type="evidence" value="ECO:0007669"/>
    <property type="project" value="UniProtKB-SubCell"/>
</dbReference>